<dbReference type="InterPro" id="IPR000683">
    <property type="entry name" value="Gfo/Idh/MocA-like_OxRdtase_N"/>
</dbReference>
<comment type="caution">
    <text evidence="4">The sequence shown here is derived from an EMBL/GenBank/DDBJ whole genome shotgun (WGS) entry which is preliminary data.</text>
</comment>
<dbReference type="InterPro" id="IPR036291">
    <property type="entry name" value="NAD(P)-bd_dom_sf"/>
</dbReference>
<dbReference type="Pfam" id="PF22725">
    <property type="entry name" value="GFO_IDH_MocA_C3"/>
    <property type="match status" value="1"/>
</dbReference>
<name>A0ABT1C0D8_9HYPH</name>
<dbReference type="EMBL" id="JAMXQS010000001">
    <property type="protein sequence ID" value="MCO6048300.1"/>
    <property type="molecule type" value="Genomic_DNA"/>
</dbReference>
<feature type="domain" description="GFO/IDH/MocA-like oxidoreductase" evidence="3">
    <location>
        <begin position="130"/>
        <end position="270"/>
    </location>
</feature>
<dbReference type="RefSeq" id="WP_252815120.1">
    <property type="nucleotide sequence ID" value="NZ_JAMXQS010000001.1"/>
</dbReference>
<dbReference type="Proteomes" id="UP001205906">
    <property type="component" value="Unassembled WGS sequence"/>
</dbReference>
<reference evidence="4 5" key="1">
    <citation type="submission" date="2022-06" db="EMBL/GenBank/DDBJ databases">
        <title>Mesorhizobium sp. strain RP14 Genome sequencing and assembly.</title>
        <authorList>
            <person name="Kim I."/>
        </authorList>
    </citation>
    <scope>NUCLEOTIDE SEQUENCE [LARGE SCALE GENOMIC DNA]</scope>
    <source>
        <strain evidence="5">RP14(2022)</strain>
    </source>
</reference>
<sequence>MKNLLLLGTGTIAGMHLAEFGALHDCRIVACADSLPGRADAFAEKNGLLNAFESLDDAIRWGDFDAAINATPDGVHRITTLQLIDANKPVFCEKPLAPSFGDAIEMTDAAEKAGLVNMVNFTYRNSPALQMARQMVIGGAIGTLRHVEAAYRQSWLVSKAWGDWRTEPGWLWRLSRAHGSNGVLGDVGVHILDFACYGANDEVASLRADLVTFPKAEGDRVGDYALDANDSFSMTARLKGGALATILATRYATGHANDLSLALHGTQGAVKVETDGRSSQLFVSSGKGVDAHRWRRKNVPPTRRNARAFADALISGVNGEPSFRRAAEMQRIIDAAIVSAESDRTVVLA</sequence>
<evidence type="ECO:0000313" key="5">
    <source>
        <dbReference type="Proteomes" id="UP001205906"/>
    </source>
</evidence>
<dbReference type="InterPro" id="IPR055170">
    <property type="entry name" value="GFO_IDH_MocA-like_dom"/>
</dbReference>
<dbReference type="Pfam" id="PF01408">
    <property type="entry name" value="GFO_IDH_MocA"/>
    <property type="match status" value="1"/>
</dbReference>
<dbReference type="InterPro" id="IPR050463">
    <property type="entry name" value="Gfo/Idh/MocA_oxidrdct_glycsds"/>
</dbReference>
<evidence type="ECO:0000256" key="1">
    <source>
        <dbReference type="ARBA" id="ARBA00023002"/>
    </source>
</evidence>
<dbReference type="SUPFAM" id="SSF55347">
    <property type="entry name" value="Glyceraldehyde-3-phosphate dehydrogenase-like, C-terminal domain"/>
    <property type="match status" value="1"/>
</dbReference>
<dbReference type="PANTHER" id="PTHR43818:SF11">
    <property type="entry name" value="BCDNA.GH03377"/>
    <property type="match status" value="1"/>
</dbReference>
<dbReference type="PANTHER" id="PTHR43818">
    <property type="entry name" value="BCDNA.GH03377"/>
    <property type="match status" value="1"/>
</dbReference>
<proteinExistence type="predicted"/>
<dbReference type="SUPFAM" id="SSF51735">
    <property type="entry name" value="NAD(P)-binding Rossmann-fold domains"/>
    <property type="match status" value="1"/>
</dbReference>
<organism evidence="4 5">
    <name type="scientific">Mesorhizobium liriopis</name>
    <dbReference type="NCBI Taxonomy" id="2953882"/>
    <lineage>
        <taxon>Bacteria</taxon>
        <taxon>Pseudomonadati</taxon>
        <taxon>Pseudomonadota</taxon>
        <taxon>Alphaproteobacteria</taxon>
        <taxon>Hyphomicrobiales</taxon>
        <taxon>Phyllobacteriaceae</taxon>
        <taxon>Mesorhizobium</taxon>
    </lineage>
</organism>
<protein>
    <submittedName>
        <fullName evidence="4">Gfo/Idh/MocA family oxidoreductase</fullName>
    </submittedName>
</protein>
<accession>A0ABT1C0D8</accession>
<evidence type="ECO:0000259" key="3">
    <source>
        <dbReference type="Pfam" id="PF22725"/>
    </source>
</evidence>
<evidence type="ECO:0000259" key="2">
    <source>
        <dbReference type="Pfam" id="PF01408"/>
    </source>
</evidence>
<dbReference type="Gene3D" id="3.30.360.10">
    <property type="entry name" value="Dihydrodipicolinate Reductase, domain 2"/>
    <property type="match status" value="1"/>
</dbReference>
<feature type="domain" description="Gfo/Idh/MocA-like oxidoreductase N-terminal" evidence="2">
    <location>
        <begin position="3"/>
        <end position="121"/>
    </location>
</feature>
<gene>
    <name evidence="4" type="ORF">NGM99_00660</name>
</gene>
<evidence type="ECO:0000313" key="4">
    <source>
        <dbReference type="EMBL" id="MCO6048300.1"/>
    </source>
</evidence>
<keyword evidence="1" id="KW-0560">Oxidoreductase</keyword>
<keyword evidence="5" id="KW-1185">Reference proteome</keyword>
<dbReference type="Gene3D" id="3.40.50.720">
    <property type="entry name" value="NAD(P)-binding Rossmann-like Domain"/>
    <property type="match status" value="1"/>
</dbReference>